<keyword evidence="3" id="KW-1185">Reference proteome</keyword>
<dbReference type="InterPro" id="IPR018739">
    <property type="entry name" value="DUF2281"/>
</dbReference>
<evidence type="ECO:0000313" key="2">
    <source>
        <dbReference type="EMBL" id="GAK48840.1"/>
    </source>
</evidence>
<dbReference type="AlphaFoldDB" id="A0A0S6VP72"/>
<proteinExistence type="predicted"/>
<organism evidence="2">
    <name type="scientific">Candidatus Moduliflexus flocculans</name>
    <dbReference type="NCBI Taxonomy" id="1499966"/>
    <lineage>
        <taxon>Bacteria</taxon>
        <taxon>Candidatus Moduliflexota</taxon>
        <taxon>Candidatus Moduliflexia</taxon>
        <taxon>Candidatus Moduliflexales</taxon>
        <taxon>Candidatus Moduliflexaceae</taxon>
    </lineage>
</organism>
<evidence type="ECO:0000259" key="1">
    <source>
        <dbReference type="Pfam" id="PF10047"/>
    </source>
</evidence>
<gene>
    <name evidence="2" type="ORF">U14_00051</name>
</gene>
<dbReference type="Proteomes" id="UP000030700">
    <property type="component" value="Unassembled WGS sequence"/>
</dbReference>
<accession>A0A0S6VP72</accession>
<sequence>MTQMIEAKIDQLPEELQREVLDYIDFLLQKYPDHPGKKQGFRFDWEGGLSGLTTRFSSVELQHQAAEWRACI</sequence>
<dbReference type="Pfam" id="PF10047">
    <property type="entry name" value="DUF2281"/>
    <property type="match status" value="1"/>
</dbReference>
<dbReference type="HOGENOM" id="CLU_193462_0_0_0"/>
<evidence type="ECO:0000313" key="3">
    <source>
        <dbReference type="Proteomes" id="UP000030700"/>
    </source>
</evidence>
<feature type="domain" description="DUF2281" evidence="1">
    <location>
        <begin position="5"/>
        <end position="64"/>
    </location>
</feature>
<name>A0A0S6VP72_9BACT</name>
<reference evidence="2" key="1">
    <citation type="journal article" date="2015" name="PeerJ">
        <title>First genomic representation of candidate bacterial phylum KSB3 points to enhanced environmental sensing as a trigger of wastewater bulking.</title>
        <authorList>
            <person name="Sekiguchi Y."/>
            <person name="Ohashi A."/>
            <person name="Parks D.H."/>
            <person name="Yamauchi T."/>
            <person name="Tyson G.W."/>
            <person name="Hugenholtz P."/>
        </authorList>
    </citation>
    <scope>NUCLEOTIDE SEQUENCE [LARGE SCALE GENOMIC DNA]</scope>
</reference>
<dbReference type="STRING" id="1499966.U14_00051"/>
<protein>
    <recommendedName>
        <fullName evidence="1">DUF2281 domain-containing protein</fullName>
    </recommendedName>
</protein>
<dbReference type="EMBL" id="DF820455">
    <property type="protein sequence ID" value="GAK48840.1"/>
    <property type="molecule type" value="Genomic_DNA"/>
</dbReference>